<gene>
    <name evidence="3" type="ORF">G3R41_06755</name>
    <name evidence="2" type="ORF">GCU67_06755</name>
</gene>
<evidence type="ECO:0000256" key="1">
    <source>
        <dbReference type="SAM" id="MobiDB-lite"/>
    </source>
</evidence>
<evidence type="ECO:0000313" key="3">
    <source>
        <dbReference type="EMBL" id="NEN50642.1"/>
    </source>
</evidence>
<dbReference type="EMBL" id="JAAGWB010000013">
    <property type="protein sequence ID" value="NEN50642.1"/>
    <property type="molecule type" value="Genomic_DNA"/>
</dbReference>
<dbReference type="RefSeq" id="WP_163610264.1">
    <property type="nucleotide sequence ID" value="NZ_JAAGWB010000013.1"/>
</dbReference>
<comment type="caution">
    <text evidence="2">The sequence shown here is derived from an EMBL/GenBank/DDBJ whole genome shotgun (WGS) entry which is preliminary data.</text>
</comment>
<keyword evidence="4" id="KW-1185">Reference proteome</keyword>
<dbReference type="Proteomes" id="UP000471152">
    <property type="component" value="Unassembled WGS sequence"/>
</dbReference>
<evidence type="ECO:0000313" key="5">
    <source>
        <dbReference type="Proteomes" id="UP000471152"/>
    </source>
</evidence>
<dbReference type="Proteomes" id="UP000468828">
    <property type="component" value="Unassembled WGS sequence"/>
</dbReference>
<feature type="region of interest" description="Disordered" evidence="1">
    <location>
        <begin position="1"/>
        <end position="20"/>
    </location>
</feature>
<sequence length="164" mass="16958">MATRKGSGRKATPAGSVGHGDFVAYPGGPTAIYDLLERLSEAAGDAPEYGTPGISLDRTRLTVRWFGEPPAAVQRVLDGAQGFELTVAHTEFRPADLRAEAERLRADHPGLVTSARERPEGDGIDVLVAPSAAEAAGSADAALQQAGVRAAFPLMAEAGEAPTP</sequence>
<proteinExistence type="predicted"/>
<accession>A0A6P0ESI7</accession>
<evidence type="ECO:0000313" key="2">
    <source>
        <dbReference type="EMBL" id="NEK93875.1"/>
    </source>
</evidence>
<dbReference type="EMBL" id="JAAGWH010000013">
    <property type="protein sequence ID" value="NEK93875.1"/>
    <property type="molecule type" value="Genomic_DNA"/>
</dbReference>
<reference evidence="3 5" key="2">
    <citation type="submission" date="2020-02" db="EMBL/GenBank/DDBJ databases">
        <title>The WGS of Modestobacter muralis DSM 100205.</title>
        <authorList>
            <person name="Jiang Z."/>
        </authorList>
    </citation>
    <scope>NUCLEOTIDE SEQUENCE [LARGE SCALE GENOMIC DNA]</scope>
    <source>
        <strain evidence="3 5">DSM 100205</strain>
    </source>
</reference>
<evidence type="ECO:0000313" key="4">
    <source>
        <dbReference type="Proteomes" id="UP000468828"/>
    </source>
</evidence>
<protein>
    <submittedName>
        <fullName evidence="2">Uncharacterized protein</fullName>
    </submittedName>
</protein>
<name>A0A6P0ESI7_9ACTN</name>
<organism evidence="2 4">
    <name type="scientific">Modestobacter muralis</name>
    <dbReference type="NCBI Taxonomy" id="1608614"/>
    <lineage>
        <taxon>Bacteria</taxon>
        <taxon>Bacillati</taxon>
        <taxon>Actinomycetota</taxon>
        <taxon>Actinomycetes</taxon>
        <taxon>Geodermatophilales</taxon>
        <taxon>Geodermatophilaceae</taxon>
        <taxon>Modestobacter</taxon>
    </lineage>
</organism>
<reference evidence="2 4" key="1">
    <citation type="submission" date="2020-01" db="EMBL/GenBank/DDBJ databases">
        <title>the WGS Modestobacter muralis CPCC 204518.</title>
        <authorList>
            <person name="Jiang Z."/>
        </authorList>
    </citation>
    <scope>NUCLEOTIDE SEQUENCE [LARGE SCALE GENOMIC DNA]</scope>
    <source>
        <strain evidence="2 4">DSM 100205</strain>
    </source>
</reference>
<dbReference type="AlphaFoldDB" id="A0A6P0ESI7"/>